<name>A0A820QFH2_9BILA</name>
<sequence>RGMNVTYLCYNSTLPFRRLCCEECKKHLIPECGDLHTRCSMFTQYCEMKYMSVNGVPVTELCPYTCGQCPRQPLPPTTTTTTTTTISK</sequence>
<comment type="caution">
    <text evidence="3">The sequence shown here is derived from an EMBL/GenBank/DDBJ whole genome shotgun (WGS) entry which is preliminary data.</text>
</comment>
<dbReference type="AlphaFoldDB" id="A0A820QFH2"/>
<dbReference type="PROSITE" id="PS51670">
    <property type="entry name" value="SHKT"/>
    <property type="match status" value="1"/>
</dbReference>
<dbReference type="EMBL" id="CAJOAZ010029196">
    <property type="protein sequence ID" value="CAF4423377.1"/>
    <property type="molecule type" value="Genomic_DNA"/>
</dbReference>
<evidence type="ECO:0000256" key="1">
    <source>
        <dbReference type="PROSITE-ProRule" id="PRU01005"/>
    </source>
</evidence>
<proteinExistence type="predicted"/>
<dbReference type="InterPro" id="IPR003582">
    <property type="entry name" value="ShKT_dom"/>
</dbReference>
<accession>A0A820QFH2</accession>
<evidence type="ECO:0000313" key="3">
    <source>
        <dbReference type="EMBL" id="CAF4423377.1"/>
    </source>
</evidence>
<comment type="caution">
    <text evidence="1">Lacks conserved residue(s) required for the propagation of feature annotation.</text>
</comment>
<feature type="non-terminal residue" evidence="3">
    <location>
        <position position="1"/>
    </location>
</feature>
<feature type="non-terminal residue" evidence="3">
    <location>
        <position position="88"/>
    </location>
</feature>
<protein>
    <recommendedName>
        <fullName evidence="2">ShKT domain-containing protein</fullName>
    </recommendedName>
</protein>
<dbReference type="Proteomes" id="UP000663844">
    <property type="component" value="Unassembled WGS sequence"/>
</dbReference>
<gene>
    <name evidence="3" type="ORF">OXD698_LOCUS52776</name>
</gene>
<organism evidence="3 4">
    <name type="scientific">Adineta steineri</name>
    <dbReference type="NCBI Taxonomy" id="433720"/>
    <lineage>
        <taxon>Eukaryota</taxon>
        <taxon>Metazoa</taxon>
        <taxon>Spiralia</taxon>
        <taxon>Gnathifera</taxon>
        <taxon>Rotifera</taxon>
        <taxon>Eurotatoria</taxon>
        <taxon>Bdelloidea</taxon>
        <taxon>Adinetida</taxon>
        <taxon>Adinetidae</taxon>
        <taxon>Adineta</taxon>
    </lineage>
</organism>
<evidence type="ECO:0000313" key="4">
    <source>
        <dbReference type="Proteomes" id="UP000663844"/>
    </source>
</evidence>
<feature type="domain" description="ShKT" evidence="2">
    <location>
        <begin position="32"/>
        <end position="69"/>
    </location>
</feature>
<reference evidence="3" key="1">
    <citation type="submission" date="2021-02" db="EMBL/GenBank/DDBJ databases">
        <authorList>
            <person name="Nowell W R."/>
        </authorList>
    </citation>
    <scope>NUCLEOTIDE SEQUENCE</scope>
</reference>
<evidence type="ECO:0000259" key="2">
    <source>
        <dbReference type="PROSITE" id="PS51670"/>
    </source>
</evidence>